<feature type="binding site" evidence="12">
    <location>
        <position position="99"/>
    </location>
    <ligand>
        <name>a CDP-1,2-diacyl-sn-glycerol</name>
        <dbReference type="ChEBI" id="CHEBI:58332"/>
    </ligand>
</feature>
<evidence type="ECO:0000256" key="2">
    <source>
        <dbReference type="ARBA" id="ARBA00004805"/>
    </source>
</evidence>
<comment type="subunit">
    <text evidence="4 12">Homodimer.</text>
</comment>
<comment type="caution">
    <text evidence="12">Lacks conserved residue(s) required for the propagation of feature annotation.</text>
</comment>
<feature type="transmembrane region" description="Helical" evidence="12">
    <location>
        <begin position="74"/>
        <end position="98"/>
    </location>
</feature>
<feature type="binding site" evidence="12">
    <location>
        <position position="117"/>
    </location>
    <ligand>
        <name>Mg(2+)</name>
        <dbReference type="ChEBI" id="CHEBI:18420"/>
        <label>1</label>
    </ligand>
</feature>
<evidence type="ECO:0000256" key="13">
    <source>
        <dbReference type="SAM" id="MobiDB-lite"/>
    </source>
</evidence>
<feature type="binding site" evidence="12">
    <location>
        <position position="95"/>
    </location>
    <ligand>
        <name>Mg(2+)</name>
        <dbReference type="ChEBI" id="CHEBI:18420"/>
        <label>1</label>
    </ligand>
</feature>
<feature type="binding site" evidence="12">
    <location>
        <position position="110"/>
    </location>
    <ligand>
        <name>a CDP-1,2-diacyl-sn-glycerol</name>
        <dbReference type="ChEBI" id="CHEBI:58332"/>
    </ligand>
</feature>
<evidence type="ECO:0000256" key="9">
    <source>
        <dbReference type="ARBA" id="ARBA00024082"/>
    </source>
</evidence>
<keyword evidence="12" id="KW-0594">Phospholipid biosynthesis</keyword>
<dbReference type="InterPro" id="IPR044268">
    <property type="entry name" value="PIP_synthase_PgsA1"/>
</dbReference>
<dbReference type="InterPro" id="IPR000462">
    <property type="entry name" value="CDP-OH_P_trans"/>
</dbReference>
<feature type="transmembrane region" description="Helical" evidence="12">
    <location>
        <begin position="143"/>
        <end position="161"/>
    </location>
</feature>
<evidence type="ECO:0000313" key="15">
    <source>
        <dbReference type="Proteomes" id="UP000238312"/>
    </source>
</evidence>
<keyword evidence="12 14" id="KW-0808">Transferase</keyword>
<evidence type="ECO:0000256" key="6">
    <source>
        <dbReference type="ARBA" id="ARBA00022989"/>
    </source>
</evidence>
<dbReference type="NCBIfam" id="NF045883">
    <property type="entry name" value="PIPSynth"/>
    <property type="match status" value="1"/>
</dbReference>
<feature type="region of interest" description="Disordered" evidence="13">
    <location>
        <begin position="225"/>
        <end position="250"/>
    </location>
</feature>
<evidence type="ECO:0000256" key="7">
    <source>
        <dbReference type="ARBA" id="ARBA00023136"/>
    </source>
</evidence>
<keyword evidence="15" id="KW-1185">Reference proteome</keyword>
<keyword evidence="12" id="KW-1003">Cell membrane</keyword>
<comment type="similarity">
    <text evidence="3 12">Belongs to the CDP-alcohol phosphatidyltransferase class-I family.</text>
</comment>
<name>A0A2T0MNW4_9ACTN</name>
<comment type="function">
    <text evidence="12">Catalyzes the conjugation of the 1'-hydroxyl group of D-myo-inositol-3-phosphate (also named L-myo-inositol-1-phosphate) with a lipid tail of cytidine diphosphate diacylglycerol (CDP-DAG), forming phosphatidylinositol phosphate (PIP) and CMP. PIP is a precursor of phosphatidylinositol (PI) which is an essential lipid required for cell wall formation.</text>
</comment>
<keyword evidence="12" id="KW-0479">Metal-binding</keyword>
<comment type="catalytic activity">
    <reaction evidence="11 12">
        <text>a CDP-1,2-diacyl-sn-glycerol + 1D-myo-inositol 3-phosphate = a 1,2-diacyl-sn-glycero-3-phospho-(1D-myo-inositol-3-phosphate) + CMP + H(+)</text>
        <dbReference type="Rhea" id="RHEA:60504"/>
        <dbReference type="ChEBI" id="CHEBI:15378"/>
        <dbReference type="ChEBI" id="CHEBI:58088"/>
        <dbReference type="ChEBI" id="CHEBI:58332"/>
        <dbReference type="ChEBI" id="CHEBI:58401"/>
        <dbReference type="ChEBI" id="CHEBI:60377"/>
    </reaction>
</comment>
<evidence type="ECO:0000256" key="10">
    <source>
        <dbReference type="ARBA" id="ARBA00033137"/>
    </source>
</evidence>
<evidence type="ECO:0000256" key="1">
    <source>
        <dbReference type="ARBA" id="ARBA00004127"/>
    </source>
</evidence>
<feature type="binding site" evidence="12">
    <location>
        <begin position="58"/>
        <end position="61"/>
    </location>
    <ligand>
        <name>a CDP-1,2-diacyl-sn-glycerol</name>
        <dbReference type="ChEBI" id="CHEBI:58332"/>
    </ligand>
</feature>
<keyword evidence="7 12" id="KW-0472">Membrane</keyword>
<feature type="binding site" evidence="12">
    <location>
        <position position="95"/>
    </location>
    <ligand>
        <name>Mg(2+)</name>
        <dbReference type="ChEBI" id="CHEBI:18420"/>
        <label>2</label>
    </ligand>
</feature>
<gene>
    <name evidence="14" type="ORF">B0I32_119123</name>
</gene>
<dbReference type="UniPathway" id="UPA00220"/>
<comment type="caution">
    <text evidence="14">The sequence shown here is derived from an EMBL/GenBank/DDBJ whole genome shotgun (WGS) entry which is preliminary data.</text>
</comment>
<dbReference type="GO" id="GO:0016780">
    <property type="term" value="F:phosphotransferase activity, for other substituted phosphate groups"/>
    <property type="evidence" value="ECO:0007669"/>
    <property type="project" value="UniProtKB-UniRule"/>
</dbReference>
<dbReference type="EC" id="2.7.8.-" evidence="12"/>
<sequence length="250" mass="26255">MFTKYPCGGYHKGGEAKKVLRRVMAYDRTAMLKLLRPVMTRILTPLGRALVGRGIGPNAVTAVGTLGTVVSALLFFPLGLLTAGALVITVFVLFDLLDGVVARLGGKGGSTWGAFLDSTFDRVADAAIFAGLILYFIAADDVLMAAVGLLCLIAGAIVSYAKARAEGLGLTADVGLAERPERLVVVLVAAFLAGLGVPYVLPAGMWLLAVASVITVGQRVMAVHRQTRDTPGRPAGEENQETARDEMGER</sequence>
<dbReference type="GO" id="GO:0000287">
    <property type="term" value="F:magnesium ion binding"/>
    <property type="evidence" value="ECO:0007669"/>
    <property type="project" value="UniProtKB-UniRule"/>
</dbReference>
<comment type="cofactor">
    <cofactor evidence="12">
        <name>Mg(2+)</name>
        <dbReference type="ChEBI" id="CHEBI:18420"/>
    </cofactor>
    <text evidence="12">Contains a di-nuclear catalytic Mg(2+) center.</text>
</comment>
<comment type="pathway">
    <text evidence="2 12">Phospholipid metabolism; phosphatidylinositol phosphate biosynthesis.</text>
</comment>
<evidence type="ECO:0000256" key="11">
    <source>
        <dbReference type="ARBA" id="ARBA00048865"/>
    </source>
</evidence>
<keyword evidence="12" id="KW-0443">Lipid metabolism</keyword>
<evidence type="ECO:0000256" key="12">
    <source>
        <dbReference type="HAMAP-Rule" id="MF_02241"/>
    </source>
</evidence>
<dbReference type="GO" id="GO:0012505">
    <property type="term" value="C:endomembrane system"/>
    <property type="evidence" value="ECO:0007669"/>
    <property type="project" value="UniProtKB-SubCell"/>
</dbReference>
<comment type="subcellular location">
    <subcellularLocation>
        <location evidence="12">Cell membrane</location>
        <topology evidence="12">Multi-pass membrane protein</topology>
    </subcellularLocation>
    <subcellularLocation>
        <location evidence="1">Endomembrane system</location>
        <topology evidence="1">Multi-pass membrane protein</topology>
    </subcellularLocation>
</comment>
<dbReference type="Proteomes" id="UP000238312">
    <property type="component" value="Unassembled WGS sequence"/>
</dbReference>
<feature type="compositionally biased region" description="Basic and acidic residues" evidence="13">
    <location>
        <begin position="241"/>
        <end position="250"/>
    </location>
</feature>
<keyword evidence="12" id="KW-0460">Magnesium</keyword>
<evidence type="ECO:0000256" key="4">
    <source>
        <dbReference type="ARBA" id="ARBA00011738"/>
    </source>
</evidence>
<feature type="binding site" evidence="12">
    <location>
        <position position="98"/>
    </location>
    <ligand>
        <name>Mg(2+)</name>
        <dbReference type="ChEBI" id="CHEBI:18420"/>
        <label>1</label>
    </ligand>
</feature>
<proteinExistence type="inferred from homology"/>
<comment type="catalytic activity">
    <reaction evidence="8 12">
        <text>1,2-di-(9Z-octadecenoyl)-sn-glycero-3-cytidine-5'-diphosphate + 1D-myo-inositol 3-phosphate = 1,2-di-(9Z-octadecenoyl)-sn-glycero-3-phospho-(1D-myo-inositol-3-phosphate) + CMP + H(+)</text>
        <dbReference type="Rhea" id="RHEA:61216"/>
        <dbReference type="ChEBI" id="CHEBI:15378"/>
        <dbReference type="ChEBI" id="CHEBI:58401"/>
        <dbReference type="ChEBI" id="CHEBI:60377"/>
        <dbReference type="ChEBI" id="CHEBI:85356"/>
        <dbReference type="ChEBI" id="CHEBI:144472"/>
    </reaction>
</comment>
<organism evidence="14 15">
    <name type="scientific">Nonomuraea fuscirosea</name>
    <dbReference type="NCBI Taxonomy" id="1291556"/>
    <lineage>
        <taxon>Bacteria</taxon>
        <taxon>Bacillati</taxon>
        <taxon>Actinomycetota</taxon>
        <taxon>Actinomycetes</taxon>
        <taxon>Streptosporangiales</taxon>
        <taxon>Streptosporangiaceae</taxon>
        <taxon>Nonomuraea</taxon>
    </lineage>
</organism>
<dbReference type="AlphaFoldDB" id="A0A2T0MNW4"/>
<reference evidence="14 15" key="1">
    <citation type="submission" date="2018-03" db="EMBL/GenBank/DDBJ databases">
        <title>Genomic Encyclopedia of Type Strains, Phase III (KMG-III): the genomes of soil and plant-associated and newly described type strains.</title>
        <authorList>
            <person name="Whitman W."/>
        </authorList>
    </citation>
    <scope>NUCLEOTIDE SEQUENCE [LARGE SCALE GENOMIC DNA]</scope>
    <source>
        <strain evidence="14 15">CGMCC 4.7104</strain>
    </source>
</reference>
<feature type="binding site" evidence="12">
    <location>
        <position position="103"/>
    </location>
    <ligand>
        <name>a CDP-1,2-diacyl-sn-glycerol</name>
        <dbReference type="ChEBI" id="CHEBI:58332"/>
    </ligand>
</feature>
<dbReference type="EMBL" id="PVNG01000019">
    <property type="protein sequence ID" value="PRX59680.1"/>
    <property type="molecule type" value="Genomic_DNA"/>
</dbReference>
<evidence type="ECO:0000313" key="14">
    <source>
        <dbReference type="EMBL" id="PRX59680.1"/>
    </source>
</evidence>
<keyword evidence="12" id="KW-0444">Lipid biosynthesis</keyword>
<dbReference type="Pfam" id="PF01066">
    <property type="entry name" value="CDP-OH_P_transf"/>
    <property type="match status" value="1"/>
</dbReference>
<keyword evidence="12" id="KW-1208">Phospholipid metabolism</keyword>
<evidence type="ECO:0000256" key="5">
    <source>
        <dbReference type="ARBA" id="ARBA00022692"/>
    </source>
</evidence>
<feature type="transmembrane region" description="Helical" evidence="12">
    <location>
        <begin position="206"/>
        <end position="223"/>
    </location>
</feature>
<dbReference type="HAMAP" id="MF_02241">
    <property type="entry name" value="PIP_synthase"/>
    <property type="match status" value="1"/>
</dbReference>
<dbReference type="Gene3D" id="1.20.120.1760">
    <property type="match status" value="1"/>
</dbReference>
<feature type="transmembrane region" description="Helical" evidence="12">
    <location>
        <begin position="182"/>
        <end position="200"/>
    </location>
</feature>
<dbReference type="InterPro" id="IPR043130">
    <property type="entry name" value="CDP-OH_PTrfase_TM_dom"/>
</dbReference>
<protein>
    <recommendedName>
        <fullName evidence="9 12">Phosphatidylinositol phosphate synthase</fullName>
        <shortName evidence="12">PIP synthase</shortName>
        <ecNumber evidence="12">2.7.8.-</ecNumber>
    </recommendedName>
    <alternativeName>
        <fullName evidence="10 12">CDP-diacylglycerol--D-myo-inositol-3-phosphate 3-phosphatidyltransferase</fullName>
    </alternativeName>
</protein>
<feature type="binding site" evidence="12">
    <location>
        <position position="121"/>
    </location>
    <ligand>
        <name>Mg(2+)</name>
        <dbReference type="ChEBI" id="CHEBI:18420"/>
        <label>2</label>
    </ligand>
</feature>
<dbReference type="GO" id="GO:0008654">
    <property type="term" value="P:phospholipid biosynthetic process"/>
    <property type="evidence" value="ECO:0007669"/>
    <property type="project" value="UniProtKB-UniRule"/>
</dbReference>
<feature type="binding site" evidence="12">
    <location>
        <position position="117"/>
    </location>
    <ligand>
        <name>Mg(2+)</name>
        <dbReference type="ChEBI" id="CHEBI:18420"/>
        <label>2</label>
    </ligand>
</feature>
<keyword evidence="6 12" id="KW-1133">Transmembrane helix</keyword>
<accession>A0A2T0MNW4</accession>
<feature type="active site" description="Proton acceptor" evidence="12">
    <location>
        <position position="121"/>
    </location>
</feature>
<evidence type="ECO:0000256" key="3">
    <source>
        <dbReference type="ARBA" id="ARBA00010441"/>
    </source>
</evidence>
<evidence type="ECO:0000256" key="8">
    <source>
        <dbReference type="ARBA" id="ARBA00023935"/>
    </source>
</evidence>
<keyword evidence="5 12" id="KW-0812">Transmembrane</keyword>
<dbReference type="GO" id="GO:0005886">
    <property type="term" value="C:plasma membrane"/>
    <property type="evidence" value="ECO:0007669"/>
    <property type="project" value="UniProtKB-SubCell"/>
</dbReference>